<evidence type="ECO:0000259" key="3">
    <source>
        <dbReference type="Pfam" id="PF05043"/>
    </source>
</evidence>
<dbReference type="Proteomes" id="UP000019254">
    <property type="component" value="Unassembled WGS sequence"/>
</dbReference>
<keyword evidence="5" id="KW-1185">Reference proteome</keyword>
<feature type="domain" description="Mga helix-turn-helix" evidence="3">
    <location>
        <begin position="76"/>
        <end position="156"/>
    </location>
</feature>
<evidence type="ECO:0000256" key="1">
    <source>
        <dbReference type="ARBA" id="ARBA00023015"/>
    </source>
</evidence>
<accession>W7BN38</accession>
<keyword evidence="1" id="KW-0805">Transcription regulation</keyword>
<dbReference type="InterPro" id="IPR050661">
    <property type="entry name" value="BglG_antiterminators"/>
</dbReference>
<dbReference type="Pfam" id="PF05043">
    <property type="entry name" value="Mga"/>
    <property type="match status" value="1"/>
</dbReference>
<sequence>MTKSDYRQLRLLSLLFFKNELVSKVDAADYLEINKLTLNKDIASINNLFSKDVLEIQVFKNKWIILSRNRQTNFALITANMIYTSQAFRIALSTLNDAKETPTSFANKEFISTSLVYNKLEELDNLLAEHRLILNKTPIEFLGNELYIRFFLFSYFRQSLSLFWLAF</sequence>
<evidence type="ECO:0000256" key="2">
    <source>
        <dbReference type="ARBA" id="ARBA00023163"/>
    </source>
</evidence>
<reference evidence="4 5" key="1">
    <citation type="journal article" date="2014" name="Int. J. Syst. Evol. Microbiol.">
        <title>Listeria floridensis sp. nov., Listeria aquatica sp. nov., Listeria cornellensis sp. nov., Listeria riparia sp. nov. and Listeria grandensis sp. nov., from agricultural and natural environments.</title>
        <authorList>
            <person name="den Bakker H.C."/>
            <person name="Warchocki S."/>
            <person name="Wright E.M."/>
            <person name="Allred A.F."/>
            <person name="Ahlstrom C."/>
            <person name="Manuel C.S."/>
            <person name="Stasiewicz M.J."/>
            <person name="Burrell A."/>
            <person name="Roof S."/>
            <person name="Strawn L."/>
            <person name="Fortes E.D."/>
            <person name="Nightingale K.K."/>
            <person name="Kephart D."/>
            <person name="Wiedmann M."/>
        </authorList>
    </citation>
    <scope>NUCLEOTIDE SEQUENCE [LARGE SCALE GENOMIC DNA]</scope>
    <source>
        <strain evidence="5">FSL F6-969</strain>
    </source>
</reference>
<keyword evidence="2" id="KW-0804">Transcription</keyword>
<comment type="caution">
    <text evidence="4">The sequence shown here is derived from an EMBL/GenBank/DDBJ whole genome shotgun (WGS) entry which is preliminary data.</text>
</comment>
<evidence type="ECO:0000313" key="5">
    <source>
        <dbReference type="Proteomes" id="UP000019254"/>
    </source>
</evidence>
<dbReference type="STRING" id="1265820.PCORN_13167"/>
<dbReference type="RefSeq" id="WP_036080580.1">
    <property type="nucleotide sequence ID" value="NZ_AODE01000026.1"/>
</dbReference>
<gene>
    <name evidence="4" type="ORF">PCORN_13167</name>
</gene>
<dbReference type="PANTHER" id="PTHR30185">
    <property type="entry name" value="CRYPTIC BETA-GLUCOSIDE BGL OPERON ANTITERMINATOR"/>
    <property type="match status" value="1"/>
</dbReference>
<dbReference type="AlphaFoldDB" id="W7BN38"/>
<dbReference type="InterPro" id="IPR007737">
    <property type="entry name" value="Mga_HTH"/>
</dbReference>
<protein>
    <submittedName>
        <fullName evidence="4">Mga helix-turn-helix domain-containing protein</fullName>
    </submittedName>
</protein>
<proteinExistence type="predicted"/>
<dbReference type="OrthoDB" id="3175596at2"/>
<organism evidence="4 5">
    <name type="scientific">Listeria cornellensis FSL F6-0969</name>
    <dbReference type="NCBI Taxonomy" id="1265820"/>
    <lineage>
        <taxon>Bacteria</taxon>
        <taxon>Bacillati</taxon>
        <taxon>Bacillota</taxon>
        <taxon>Bacilli</taxon>
        <taxon>Bacillales</taxon>
        <taxon>Listeriaceae</taxon>
        <taxon>Listeria</taxon>
    </lineage>
</organism>
<dbReference type="PANTHER" id="PTHR30185:SF18">
    <property type="entry name" value="TRANSCRIPTIONAL REGULATOR MTLR"/>
    <property type="match status" value="1"/>
</dbReference>
<name>W7BN38_9LIST</name>
<evidence type="ECO:0000313" key="4">
    <source>
        <dbReference type="EMBL" id="EUJ27287.1"/>
    </source>
</evidence>
<dbReference type="EMBL" id="AODE01000026">
    <property type="protein sequence ID" value="EUJ27287.1"/>
    <property type="molecule type" value="Genomic_DNA"/>
</dbReference>